<dbReference type="EMBL" id="ASHM01054898">
    <property type="protein sequence ID" value="PNX87834.1"/>
    <property type="molecule type" value="Genomic_DNA"/>
</dbReference>
<dbReference type="GO" id="GO:0016114">
    <property type="term" value="P:terpenoid biosynthetic process"/>
    <property type="evidence" value="ECO:0007669"/>
    <property type="project" value="InterPro"/>
</dbReference>
<keyword evidence="2" id="KW-0460">Magnesium</keyword>
<dbReference type="PANTHER" id="PTHR31225">
    <property type="entry name" value="OS04G0344100 PROTEIN-RELATED"/>
    <property type="match status" value="1"/>
</dbReference>
<dbReference type="GO" id="GO:0010333">
    <property type="term" value="F:terpene synthase activity"/>
    <property type="evidence" value="ECO:0007669"/>
    <property type="project" value="InterPro"/>
</dbReference>
<evidence type="ECO:0000259" key="3">
    <source>
        <dbReference type="Pfam" id="PF01397"/>
    </source>
</evidence>
<dbReference type="AlphaFoldDB" id="A0A2K3MAM1"/>
<sequence>DLRYVERGRRLKEEVRNMIKEENVEILELIDIVKRLGLNYHFEKEIGEAIDRLLRDYGYDVSEDIFERFKDHNGNFKECLVKDVKGMLSLYEASFLSYEGEQILDEANAFTSFHLRGLKEDKSSFLFEQVNRSLELPLHRRFQRLEARWYIESYQKRKDANMVLVEAAKMDFNILQSNLQQELKEISK</sequence>
<feature type="domain" description="Terpene synthase N-terminal" evidence="3">
    <location>
        <begin position="5"/>
        <end position="51"/>
    </location>
</feature>
<evidence type="ECO:0000256" key="1">
    <source>
        <dbReference type="ARBA" id="ARBA00001946"/>
    </source>
</evidence>
<name>A0A2K3MAM1_TRIPR</name>
<feature type="non-terminal residue" evidence="4">
    <location>
        <position position="1"/>
    </location>
</feature>
<organism evidence="4 5">
    <name type="scientific">Trifolium pratense</name>
    <name type="common">Red clover</name>
    <dbReference type="NCBI Taxonomy" id="57577"/>
    <lineage>
        <taxon>Eukaryota</taxon>
        <taxon>Viridiplantae</taxon>
        <taxon>Streptophyta</taxon>
        <taxon>Embryophyta</taxon>
        <taxon>Tracheophyta</taxon>
        <taxon>Spermatophyta</taxon>
        <taxon>Magnoliopsida</taxon>
        <taxon>eudicotyledons</taxon>
        <taxon>Gunneridae</taxon>
        <taxon>Pentapetalae</taxon>
        <taxon>rosids</taxon>
        <taxon>fabids</taxon>
        <taxon>Fabales</taxon>
        <taxon>Fabaceae</taxon>
        <taxon>Papilionoideae</taxon>
        <taxon>50 kb inversion clade</taxon>
        <taxon>NPAAA clade</taxon>
        <taxon>Hologalegina</taxon>
        <taxon>IRL clade</taxon>
        <taxon>Trifolieae</taxon>
        <taxon>Trifolium</taxon>
    </lineage>
</organism>
<dbReference type="InterPro" id="IPR036965">
    <property type="entry name" value="Terpene_synth_N_sf"/>
</dbReference>
<dbReference type="STRING" id="57577.A0A2K3MAM1"/>
<reference evidence="4 5" key="1">
    <citation type="journal article" date="2014" name="Am. J. Bot.">
        <title>Genome assembly and annotation for red clover (Trifolium pratense; Fabaceae).</title>
        <authorList>
            <person name="Istvanek J."/>
            <person name="Jaros M."/>
            <person name="Krenek A."/>
            <person name="Repkova J."/>
        </authorList>
    </citation>
    <scope>NUCLEOTIDE SEQUENCE [LARGE SCALE GENOMIC DNA]</scope>
    <source>
        <strain evidence="5">cv. Tatra</strain>
        <tissue evidence="4">Young leaves</tissue>
    </source>
</reference>
<proteinExistence type="predicted"/>
<dbReference type="InterPro" id="IPR008930">
    <property type="entry name" value="Terpenoid_cyclase/PrenylTrfase"/>
</dbReference>
<reference evidence="4 5" key="2">
    <citation type="journal article" date="2017" name="Front. Plant Sci.">
        <title>Gene Classification and Mining of Molecular Markers Useful in Red Clover (Trifolium pratense) Breeding.</title>
        <authorList>
            <person name="Istvanek J."/>
            <person name="Dluhosova J."/>
            <person name="Dluhos P."/>
            <person name="Patkova L."/>
            <person name="Nedelnik J."/>
            <person name="Repkova J."/>
        </authorList>
    </citation>
    <scope>NUCLEOTIDE SEQUENCE [LARGE SCALE GENOMIC DNA]</scope>
    <source>
        <strain evidence="5">cv. Tatra</strain>
        <tissue evidence="4">Young leaves</tissue>
    </source>
</reference>
<gene>
    <name evidence="4" type="ORF">L195_g043931</name>
</gene>
<dbReference type="ExpressionAtlas" id="A0A2K3MAM1">
    <property type="expression patterns" value="baseline"/>
</dbReference>
<dbReference type="SUPFAM" id="SSF48239">
    <property type="entry name" value="Terpenoid cyclases/Protein prenyltransferases"/>
    <property type="match status" value="1"/>
</dbReference>
<accession>A0A2K3MAM1</accession>
<dbReference type="Proteomes" id="UP000236291">
    <property type="component" value="Unassembled WGS sequence"/>
</dbReference>
<comment type="caution">
    <text evidence="4">The sequence shown here is derived from an EMBL/GenBank/DDBJ whole genome shotgun (WGS) entry which is preliminary data.</text>
</comment>
<comment type="cofactor">
    <cofactor evidence="1">
        <name>Mg(2+)</name>
        <dbReference type="ChEBI" id="CHEBI:18420"/>
    </cofactor>
</comment>
<evidence type="ECO:0000256" key="2">
    <source>
        <dbReference type="ARBA" id="ARBA00022842"/>
    </source>
</evidence>
<feature type="domain" description="Terpene synthase N-terminal" evidence="3">
    <location>
        <begin position="52"/>
        <end position="134"/>
    </location>
</feature>
<dbReference type="Pfam" id="PF01397">
    <property type="entry name" value="Terpene_synth"/>
    <property type="match status" value="2"/>
</dbReference>
<evidence type="ECO:0000313" key="4">
    <source>
        <dbReference type="EMBL" id="PNX87834.1"/>
    </source>
</evidence>
<dbReference type="InterPro" id="IPR001906">
    <property type="entry name" value="Terpene_synth_N"/>
</dbReference>
<protein>
    <submittedName>
        <fullName evidence="4">Isoprene synthase chloroplastic-like</fullName>
    </submittedName>
</protein>
<dbReference type="Gene3D" id="1.50.10.130">
    <property type="entry name" value="Terpene synthase, N-terminal domain"/>
    <property type="match status" value="2"/>
</dbReference>
<evidence type="ECO:0000313" key="5">
    <source>
        <dbReference type="Proteomes" id="UP000236291"/>
    </source>
</evidence>
<dbReference type="InterPro" id="IPR050148">
    <property type="entry name" value="Terpene_synthase-like"/>
</dbReference>
<dbReference type="PANTHER" id="PTHR31225:SF252">
    <property type="entry name" value="TERPENE SYNTHASE 12-RELATED"/>
    <property type="match status" value="1"/>
</dbReference>